<evidence type="ECO:0000259" key="1">
    <source>
        <dbReference type="Pfam" id="PF13568"/>
    </source>
</evidence>
<dbReference type="Proteomes" id="UP000326903">
    <property type="component" value="Unassembled WGS sequence"/>
</dbReference>
<proteinExistence type="predicted"/>
<dbReference type="AlphaFoldDB" id="A0A5J5IJM4"/>
<accession>A0A5J5IJM4</accession>
<protein>
    <submittedName>
        <fullName evidence="2">PorT family protein</fullName>
    </submittedName>
</protein>
<sequence length="166" mass="17849">MQPIPADAISGITLPPGVNIYANFKNATILNYLEIPVLLKLTLGHNLEYYICFGPDIAFLTEVKTTTSGSSLLYMDAAATMPFTQNGNELPPFSFNSTTNVKESIKTVNMGVQVGWGLQYPVGVGSLLLEGRAIIGLTNIQTHTEIDGKNQTGSLAIALGYLIKIK</sequence>
<evidence type="ECO:0000313" key="3">
    <source>
        <dbReference type="Proteomes" id="UP000326903"/>
    </source>
</evidence>
<reference evidence="2 3" key="1">
    <citation type="submission" date="2019-09" db="EMBL/GenBank/DDBJ databases">
        <title>Draft genome sequence of Ginsengibacter sp. BR5-29.</title>
        <authorList>
            <person name="Im W.-T."/>
        </authorList>
    </citation>
    <scope>NUCLEOTIDE SEQUENCE [LARGE SCALE GENOMIC DNA]</scope>
    <source>
        <strain evidence="2 3">BR5-29</strain>
    </source>
</reference>
<feature type="domain" description="Outer membrane protein beta-barrel" evidence="1">
    <location>
        <begin position="25"/>
        <end position="140"/>
    </location>
</feature>
<dbReference type="InterPro" id="IPR025665">
    <property type="entry name" value="Beta-barrel_OMP_2"/>
</dbReference>
<comment type="caution">
    <text evidence="2">The sequence shown here is derived from an EMBL/GenBank/DDBJ whole genome shotgun (WGS) entry which is preliminary data.</text>
</comment>
<dbReference type="RefSeq" id="WP_150412653.1">
    <property type="nucleotide sequence ID" value="NZ_VYQF01000001.1"/>
</dbReference>
<keyword evidence="3" id="KW-1185">Reference proteome</keyword>
<dbReference type="Pfam" id="PF13568">
    <property type="entry name" value="OMP_b-brl_2"/>
    <property type="match status" value="1"/>
</dbReference>
<dbReference type="EMBL" id="VYQF01000001">
    <property type="protein sequence ID" value="KAA9040593.1"/>
    <property type="molecule type" value="Genomic_DNA"/>
</dbReference>
<gene>
    <name evidence="2" type="ORF">FW778_00695</name>
</gene>
<organism evidence="2 3">
    <name type="scientific">Ginsengibacter hankyongi</name>
    <dbReference type="NCBI Taxonomy" id="2607284"/>
    <lineage>
        <taxon>Bacteria</taxon>
        <taxon>Pseudomonadati</taxon>
        <taxon>Bacteroidota</taxon>
        <taxon>Chitinophagia</taxon>
        <taxon>Chitinophagales</taxon>
        <taxon>Chitinophagaceae</taxon>
        <taxon>Ginsengibacter</taxon>
    </lineage>
</organism>
<name>A0A5J5IJM4_9BACT</name>
<evidence type="ECO:0000313" key="2">
    <source>
        <dbReference type="EMBL" id="KAA9040593.1"/>
    </source>
</evidence>